<dbReference type="InterPro" id="IPR038519">
    <property type="entry name" value="MCP_C_sf"/>
</dbReference>
<dbReference type="Pfam" id="PF16903">
    <property type="entry name" value="Capsid_N"/>
    <property type="match status" value="2"/>
</dbReference>
<organism evidence="6">
    <name type="scientific">Catovirus CTV1</name>
    <dbReference type="NCBI Taxonomy" id="1977631"/>
    <lineage>
        <taxon>Viruses</taxon>
        <taxon>Varidnaviria</taxon>
        <taxon>Bamfordvirae</taxon>
        <taxon>Nucleocytoviricota</taxon>
        <taxon>Megaviricetes</taxon>
        <taxon>Imitervirales</taxon>
        <taxon>Mimiviridae</taxon>
        <taxon>Klosneuvirinae</taxon>
        <taxon>Catovirus</taxon>
    </lineage>
</organism>
<dbReference type="InterPro" id="IPR016112">
    <property type="entry name" value="VP_dsDNA_II"/>
</dbReference>
<dbReference type="Gene3D" id="2.70.9.20">
    <property type="entry name" value="Major capsid protein Vp54"/>
    <property type="match status" value="1"/>
</dbReference>
<accession>A0A1V0SCJ6</accession>
<proteinExistence type="predicted"/>
<sequence length="1433" mass="168870">MTGGLLQLVAKGRNDIYITGDPQITFFKIVYRRHTNFGMYPNYLNFDKELDFGQSSKCRLRYNGDLLTQLYLEVELPDIYMRMKQIKRKDVKNILNEYGIQWNYDGRGDDIITVDVYNKEIIPLINDNISKQISILNNNEIDLAYLNKSPDNFVELGIKNGVDLVESIIINKSKGNISYSNLINYLVKYINTLELEELQLLTELFLYNYDDIVNIIYNTFMKYTSSAETAYPDLVNIYNFGDVIMYNLINYGNYIFLSQDSGILVSLFFGNIINESLKSSEFELTIMSIIIINYYFSYLNNNNEVIVNSSDVQKYKTRILDNIEWNIKKTINMLIKLLQILNNTVTMYKGFIIGIKKKYEQIAVNKFNSVELFNIIQSEEIENNFYDQLTERKLPKEPNNIQHFFGESVRNEYKKFENNILTIYQTSVDPGYFDEYTIWERLIYNDDYSTISLLDTIPLYLVEDIPIFVLEKMDNIEILRPYKGYFGENSDIYTLKDILNNEIRDDINISSSYLDKVKQIYMGENNRLILSLFMPSKFYKLSDSVDNPNYKLIKQLESEQKIKGKDIDLNKLLSIEYIILIYLFTYFEIIDKITSNLNKRMEMKKAIYDLLKIFRYNDYVEIFPSYSTYVSNGYSLYSLFGGIALGPKYVDATCSIYYDYLKKNIVEYNNFFDNILSYNNIQNKIGQQMSRIILLFNNNTKLNYYYNQNLINNTAEHIIQDYLYPYLYSFTEDIINSKSIENIYNIKNIVFLDRIINYYESKQVMGENIYATIIKEDPTILNSFININEIIKFLIQELNYAGQITVFEFTSLMCDKIKEESALSEQEKKIFLDITENNIFLMNKNDLYNEQQKIGIFNSLGTKTDVIHYIIYLLSKKLDLSYLYNYVYLYKFTDISIISPIYVYIAELTDEQINFLLFPENYNMYNNTAIRISGDYNIDFKVEEDVMKYFKILDSFTEIEYKKYGIVSSDILILKITPLMNYHVFLFTVATKEQRKKIREDSERVKNLINQRNEDNYNSLIKTHKNLKTYYEQSISRSINILNRISVEKKKRKIKIRENINNRQYEGSELEDRLTKLINLDRQNFKWIKELGHYLIENISIEIGGQLIEDHDSDWNRIQHQIFFDKNKDYGYNKMIGNVPELYMVSKYIIGDKVKDGYKLSIPVNFWFSKYYQSALPLVALPYTDIDITVKLRNLEEVATWNENASFMYKPKVKCQMLGNYIYLEEEERKRICENRIENLIEIIQKSGEIIIGNNILKGNIAEIEPYFNYSSKFILAQIKFVSNSQSKEEKFNWTDNGIYEIIKSVDSVTGEEKIITRKVNPVKNVIIKLNGKFRESAKEFEYYNLVQSYKSKSGTLSENMLLYSFALDIPSLQPSGSVNMSKINNFIISLELNEYIVSEINKGTIIGKVKIYSYSYNILRIMSGLAGLGFYY</sequence>
<evidence type="ECO:0000259" key="5">
    <source>
        <dbReference type="Pfam" id="PF16903"/>
    </source>
</evidence>
<protein>
    <submittedName>
        <fullName evidence="6">NCLDV major capsid protein</fullName>
    </submittedName>
</protein>
<evidence type="ECO:0000256" key="3">
    <source>
        <dbReference type="ARBA" id="ARBA00022844"/>
    </source>
</evidence>
<gene>
    <name evidence="6" type="ORF">Catovirus_2_303</name>
</gene>
<comment type="subcellular location">
    <subcellularLocation>
        <location evidence="1">Virion</location>
    </subcellularLocation>
</comment>
<reference evidence="6" key="1">
    <citation type="journal article" date="2017" name="Science">
        <title>Giant viruses with an expanded complement of translation system components.</title>
        <authorList>
            <person name="Schulz F."/>
            <person name="Yutin N."/>
            <person name="Ivanova N.N."/>
            <person name="Ortega D.R."/>
            <person name="Lee T.K."/>
            <person name="Vierheilig J."/>
            <person name="Daims H."/>
            <person name="Horn M."/>
            <person name="Wagner M."/>
            <person name="Jensen G.J."/>
            <person name="Kyrpides N.C."/>
            <person name="Koonin E.V."/>
            <person name="Woyke T."/>
        </authorList>
    </citation>
    <scope>NUCLEOTIDE SEQUENCE</scope>
    <source>
        <strain evidence="6">CTV1</strain>
    </source>
</reference>
<dbReference type="InterPro" id="IPR007542">
    <property type="entry name" value="MCP_C"/>
</dbReference>
<evidence type="ECO:0000256" key="2">
    <source>
        <dbReference type="ARBA" id="ARBA00022561"/>
    </source>
</evidence>
<dbReference type="SUPFAM" id="SSF49749">
    <property type="entry name" value="Group II dsDNA viruses VP"/>
    <property type="match status" value="3"/>
</dbReference>
<keyword evidence="2" id="KW-0167">Capsid protein</keyword>
<dbReference type="Gene3D" id="2.70.9.10">
    <property type="entry name" value="Adenovirus Type 2 Hexon, domain 4"/>
    <property type="match status" value="2"/>
</dbReference>
<feature type="domain" description="Major capsid protein N-terminal" evidence="5">
    <location>
        <begin position="1069"/>
        <end position="1225"/>
    </location>
</feature>
<evidence type="ECO:0000256" key="1">
    <source>
        <dbReference type="ARBA" id="ARBA00004328"/>
    </source>
</evidence>
<dbReference type="Pfam" id="PF04451">
    <property type="entry name" value="Capsid_NCLDV"/>
    <property type="match status" value="1"/>
</dbReference>
<feature type="domain" description="Major capsid protein C-terminal" evidence="4">
    <location>
        <begin position="1228"/>
        <end position="1428"/>
    </location>
</feature>
<feature type="domain" description="Major capsid protein N-terminal" evidence="5">
    <location>
        <begin position="25"/>
        <end position="81"/>
    </location>
</feature>
<dbReference type="EMBL" id="KY684084">
    <property type="protein sequence ID" value="ARF09354.1"/>
    <property type="molecule type" value="Genomic_DNA"/>
</dbReference>
<name>A0A1V0SCJ6_9VIRU</name>
<evidence type="ECO:0000259" key="4">
    <source>
        <dbReference type="Pfam" id="PF04451"/>
    </source>
</evidence>
<dbReference type="GO" id="GO:0005198">
    <property type="term" value="F:structural molecule activity"/>
    <property type="evidence" value="ECO:0007669"/>
    <property type="project" value="InterPro"/>
</dbReference>
<evidence type="ECO:0000313" key="6">
    <source>
        <dbReference type="EMBL" id="ARF09354.1"/>
    </source>
</evidence>
<dbReference type="GO" id="GO:0019028">
    <property type="term" value="C:viral capsid"/>
    <property type="evidence" value="ECO:0007669"/>
    <property type="project" value="UniProtKB-KW"/>
</dbReference>
<dbReference type="InterPro" id="IPR031654">
    <property type="entry name" value="Capsid_N"/>
</dbReference>
<keyword evidence="3" id="KW-0946">Virion</keyword>